<protein>
    <submittedName>
        <fullName evidence="1">Uncharacterized protein</fullName>
    </submittedName>
</protein>
<proteinExistence type="predicted"/>
<organism evidence="1 2">
    <name type="scientific">Solanum verrucosum</name>
    <dbReference type="NCBI Taxonomy" id="315347"/>
    <lineage>
        <taxon>Eukaryota</taxon>
        <taxon>Viridiplantae</taxon>
        <taxon>Streptophyta</taxon>
        <taxon>Embryophyta</taxon>
        <taxon>Tracheophyta</taxon>
        <taxon>Spermatophyta</taxon>
        <taxon>Magnoliopsida</taxon>
        <taxon>eudicotyledons</taxon>
        <taxon>Gunneridae</taxon>
        <taxon>Pentapetalae</taxon>
        <taxon>asterids</taxon>
        <taxon>lamiids</taxon>
        <taxon>Solanales</taxon>
        <taxon>Solanaceae</taxon>
        <taxon>Solanoideae</taxon>
        <taxon>Solaneae</taxon>
        <taxon>Solanum</taxon>
    </lineage>
</organism>
<dbReference type="Proteomes" id="UP001234989">
    <property type="component" value="Chromosome 10"/>
</dbReference>
<evidence type="ECO:0000313" key="1">
    <source>
        <dbReference type="EMBL" id="WMV52971.1"/>
    </source>
</evidence>
<name>A0AAF0UX87_SOLVR</name>
<gene>
    <name evidence="1" type="ORF">MTR67_046356</name>
</gene>
<reference evidence="1" key="1">
    <citation type="submission" date="2023-08" db="EMBL/GenBank/DDBJ databases">
        <title>A de novo genome assembly of Solanum verrucosum Schlechtendal, a Mexican diploid species geographically isolated from the other diploid A-genome species in potato relatives.</title>
        <authorList>
            <person name="Hosaka K."/>
        </authorList>
    </citation>
    <scope>NUCLEOTIDE SEQUENCE</scope>
    <source>
        <tissue evidence="1">Young leaves</tissue>
    </source>
</reference>
<dbReference type="AlphaFoldDB" id="A0AAF0UX87"/>
<sequence>MKLEGCDSALLLNILCSPLYLILVGTKYLSFSQHLEGAKLDGANLLGAIRSSSRGNSNKLQIELFTTKTHTLLVSQFHTPTPLSSSG</sequence>
<accession>A0AAF0UX87</accession>
<dbReference type="EMBL" id="CP133621">
    <property type="protein sequence ID" value="WMV52971.1"/>
    <property type="molecule type" value="Genomic_DNA"/>
</dbReference>
<keyword evidence="2" id="KW-1185">Reference proteome</keyword>
<evidence type="ECO:0000313" key="2">
    <source>
        <dbReference type="Proteomes" id="UP001234989"/>
    </source>
</evidence>